<dbReference type="AlphaFoldDB" id="A0A103YEK0"/>
<comment type="caution">
    <text evidence="5">The sequence shown here is derived from an EMBL/GenBank/DDBJ whole genome shotgun (WGS) entry which is preliminary data.</text>
</comment>
<dbReference type="PANTHER" id="PTHR11017:SF573">
    <property type="entry name" value="ADP-RIBOSYL CYCLASE_CYCLIC ADP-RIBOSE HYDROLASE"/>
    <property type="match status" value="1"/>
</dbReference>
<protein>
    <submittedName>
        <fullName evidence="5">Leucine-rich repeat-containing protein</fullName>
    </submittedName>
</protein>
<name>A0A103YEK0_CYNCS</name>
<accession>A0A103YEK0</accession>
<proteinExistence type="predicted"/>
<evidence type="ECO:0000256" key="3">
    <source>
        <dbReference type="SAM" id="MobiDB-lite"/>
    </source>
</evidence>
<dbReference type="Gramene" id="KVI07661">
    <property type="protein sequence ID" value="KVI07661"/>
    <property type="gene ID" value="Ccrd_013965"/>
</dbReference>
<gene>
    <name evidence="5" type="ORF">Ccrd_013965</name>
</gene>
<dbReference type="EMBL" id="LEKV01001498">
    <property type="protein sequence ID" value="KVI07661.1"/>
    <property type="molecule type" value="Genomic_DNA"/>
</dbReference>
<keyword evidence="2" id="KW-0677">Repeat</keyword>
<dbReference type="InterPro" id="IPR001611">
    <property type="entry name" value="Leu-rich_rpt"/>
</dbReference>
<feature type="domain" description="C-JID" evidence="4">
    <location>
        <begin position="350"/>
        <end position="483"/>
    </location>
</feature>
<evidence type="ECO:0000259" key="4">
    <source>
        <dbReference type="Pfam" id="PF20160"/>
    </source>
</evidence>
<dbReference type="InterPro" id="IPR025875">
    <property type="entry name" value="Leu-rich_rpt_4"/>
</dbReference>
<organism evidence="5 6">
    <name type="scientific">Cynara cardunculus var. scolymus</name>
    <name type="common">Globe artichoke</name>
    <name type="synonym">Cynara scolymus</name>
    <dbReference type="NCBI Taxonomy" id="59895"/>
    <lineage>
        <taxon>Eukaryota</taxon>
        <taxon>Viridiplantae</taxon>
        <taxon>Streptophyta</taxon>
        <taxon>Embryophyta</taxon>
        <taxon>Tracheophyta</taxon>
        <taxon>Spermatophyta</taxon>
        <taxon>Magnoliopsida</taxon>
        <taxon>eudicotyledons</taxon>
        <taxon>Gunneridae</taxon>
        <taxon>Pentapetalae</taxon>
        <taxon>asterids</taxon>
        <taxon>campanulids</taxon>
        <taxon>Asterales</taxon>
        <taxon>Asteraceae</taxon>
        <taxon>Carduoideae</taxon>
        <taxon>Cardueae</taxon>
        <taxon>Carduinae</taxon>
        <taxon>Cynara</taxon>
    </lineage>
</organism>
<reference evidence="5 6" key="1">
    <citation type="journal article" date="2016" name="Sci. Rep.">
        <title>The genome sequence of the outbreeding globe artichoke constructed de novo incorporating a phase-aware low-pass sequencing strategy of F1 progeny.</title>
        <authorList>
            <person name="Scaglione D."/>
            <person name="Reyes-Chin-Wo S."/>
            <person name="Acquadro A."/>
            <person name="Froenicke L."/>
            <person name="Portis E."/>
            <person name="Beitel C."/>
            <person name="Tirone M."/>
            <person name="Mauro R."/>
            <person name="Lo Monaco A."/>
            <person name="Mauromicale G."/>
            <person name="Faccioli P."/>
            <person name="Cattivelli L."/>
            <person name="Rieseberg L."/>
            <person name="Michelmore R."/>
            <person name="Lanteri S."/>
        </authorList>
    </citation>
    <scope>NUCLEOTIDE SEQUENCE [LARGE SCALE GENOMIC DNA]</scope>
    <source>
        <strain evidence="5">2C</strain>
    </source>
</reference>
<sequence>MLLRVSFVEEFFDVLNKVKGTEFVEGLALDVAKSEVNICGKTFIKLINLRLLDLYIRDWNSLRDINGKIRKSKLGIETKVNATSGKLEFLSSELRLFVWHGYPFEHLPAMFYPESLVILDLSYSRIKEIWSGSKKLDKFPDDMGIMKDLVELHADGTQIVQLPSSVSFLGNLQVFSLGQREGIQTKSWGSILWPTFLPSKMHHSPSAVFPSLSGLRFLRNIDVSHCSLTEASLDGIECLSMLETLNLSGNDFTSLPSFSQLLRLETLGLVGCKKIKALPELPPNIQLIEAQDCSSLQELPEKLTMYKSSIQCFDFTNSAKLIENQTIESLVTMLLPQGRIDPYKMVSVFLPGGRIPGWFSNQSIGDCVKVDLPPDWSYKKFKGIAICLVFTPRNPGRRKSSYGSIGFRFKNFDGTPIGGEFPIPDSVFQYENIGIKSDQMLLSYHQSEPEWSRVKNFILVSFDVYGADCVVKMCGARLVCEEDEQQESSGSRMIQWLPPPSHAEDEPLLKKRHVA</sequence>
<dbReference type="PANTHER" id="PTHR11017">
    <property type="entry name" value="LEUCINE-RICH REPEAT-CONTAINING PROTEIN"/>
    <property type="match status" value="1"/>
</dbReference>
<evidence type="ECO:0000313" key="6">
    <source>
        <dbReference type="Proteomes" id="UP000243975"/>
    </source>
</evidence>
<evidence type="ECO:0000256" key="2">
    <source>
        <dbReference type="ARBA" id="ARBA00022737"/>
    </source>
</evidence>
<keyword evidence="6" id="KW-1185">Reference proteome</keyword>
<evidence type="ECO:0000256" key="1">
    <source>
        <dbReference type="ARBA" id="ARBA00022614"/>
    </source>
</evidence>
<keyword evidence="1" id="KW-0433">Leucine-rich repeat</keyword>
<dbReference type="Pfam" id="PF12799">
    <property type="entry name" value="LRR_4"/>
    <property type="match status" value="1"/>
</dbReference>
<dbReference type="SUPFAM" id="SSF52058">
    <property type="entry name" value="L domain-like"/>
    <property type="match status" value="1"/>
</dbReference>
<dbReference type="Pfam" id="PF20160">
    <property type="entry name" value="C-JID"/>
    <property type="match status" value="1"/>
</dbReference>
<feature type="region of interest" description="Disordered" evidence="3">
    <location>
        <begin position="489"/>
        <end position="515"/>
    </location>
</feature>
<dbReference type="InterPro" id="IPR045344">
    <property type="entry name" value="C-JID"/>
</dbReference>
<dbReference type="InterPro" id="IPR032675">
    <property type="entry name" value="LRR_dom_sf"/>
</dbReference>
<dbReference type="GO" id="GO:0006952">
    <property type="term" value="P:defense response"/>
    <property type="evidence" value="ECO:0007669"/>
    <property type="project" value="InterPro"/>
</dbReference>
<dbReference type="Gene3D" id="3.80.10.10">
    <property type="entry name" value="Ribonuclease Inhibitor"/>
    <property type="match status" value="1"/>
</dbReference>
<dbReference type="STRING" id="59895.A0A103YEK0"/>
<dbReference type="OMA" id="FTSEWIS"/>
<evidence type="ECO:0000313" key="5">
    <source>
        <dbReference type="EMBL" id="KVI07661.1"/>
    </source>
</evidence>
<dbReference type="PROSITE" id="PS51450">
    <property type="entry name" value="LRR"/>
    <property type="match status" value="1"/>
</dbReference>
<dbReference type="InterPro" id="IPR044974">
    <property type="entry name" value="Disease_R_plants"/>
</dbReference>
<dbReference type="Proteomes" id="UP000243975">
    <property type="component" value="Unassembled WGS sequence"/>
</dbReference>